<dbReference type="Pfam" id="PF00994">
    <property type="entry name" value="MoCF_biosynth"/>
    <property type="match status" value="1"/>
</dbReference>
<keyword evidence="6" id="KW-0460">Magnesium</keyword>
<dbReference type="PANTHER" id="PTHR10192:SF5">
    <property type="entry name" value="GEPHYRIN"/>
    <property type="match status" value="1"/>
</dbReference>
<dbReference type="Proteomes" id="UP001500582">
    <property type="component" value="Unassembled WGS sequence"/>
</dbReference>
<dbReference type="InterPro" id="IPR036688">
    <property type="entry name" value="MoeA_C_domain_IV_sf"/>
</dbReference>
<reference evidence="9" key="1">
    <citation type="journal article" date="2019" name="Int. J. Syst. Evol. Microbiol.">
        <title>The Global Catalogue of Microorganisms (GCM) 10K type strain sequencing project: providing services to taxonomists for standard genome sequencing and annotation.</title>
        <authorList>
            <consortium name="The Broad Institute Genomics Platform"/>
            <consortium name="The Broad Institute Genome Sequencing Center for Infectious Disease"/>
            <person name="Wu L."/>
            <person name="Ma J."/>
        </authorList>
    </citation>
    <scope>NUCLEOTIDE SEQUENCE [LARGE SCALE GENOMIC DNA]</scope>
    <source>
        <strain evidence="9">JCM 17705</strain>
    </source>
</reference>
<dbReference type="PANTHER" id="PTHR10192">
    <property type="entry name" value="MOLYBDOPTERIN BIOSYNTHESIS PROTEIN"/>
    <property type="match status" value="1"/>
</dbReference>
<dbReference type="NCBIfam" id="TIGR00177">
    <property type="entry name" value="molyb_syn"/>
    <property type="match status" value="1"/>
</dbReference>
<comment type="similarity">
    <text evidence="3 6">Belongs to the MoeA family.</text>
</comment>
<dbReference type="Pfam" id="PF03454">
    <property type="entry name" value="MoeA_C"/>
    <property type="match status" value="1"/>
</dbReference>
<comment type="catalytic activity">
    <reaction evidence="5">
        <text>adenylyl-molybdopterin + molybdate = Mo-molybdopterin + AMP + H(+)</text>
        <dbReference type="Rhea" id="RHEA:35047"/>
        <dbReference type="ChEBI" id="CHEBI:15378"/>
        <dbReference type="ChEBI" id="CHEBI:36264"/>
        <dbReference type="ChEBI" id="CHEBI:62727"/>
        <dbReference type="ChEBI" id="CHEBI:71302"/>
        <dbReference type="ChEBI" id="CHEBI:456215"/>
        <dbReference type="EC" id="2.10.1.1"/>
    </reaction>
</comment>
<organism evidence="8 9">
    <name type="scientific">Mucilaginibacter gynuensis</name>
    <dbReference type="NCBI Taxonomy" id="1302236"/>
    <lineage>
        <taxon>Bacteria</taxon>
        <taxon>Pseudomonadati</taxon>
        <taxon>Bacteroidota</taxon>
        <taxon>Sphingobacteriia</taxon>
        <taxon>Sphingobacteriales</taxon>
        <taxon>Sphingobacteriaceae</taxon>
        <taxon>Mucilaginibacter</taxon>
    </lineage>
</organism>
<comment type="caution">
    <text evidence="8">The sequence shown here is derived from an EMBL/GenBank/DDBJ whole genome shotgun (WGS) entry which is preliminary data.</text>
</comment>
<protein>
    <recommendedName>
        <fullName evidence="6">Molybdopterin molybdenumtransferase</fullName>
        <ecNumber evidence="6">2.10.1.1</ecNumber>
    </recommendedName>
</protein>
<evidence type="ECO:0000256" key="4">
    <source>
        <dbReference type="ARBA" id="ARBA00023150"/>
    </source>
</evidence>
<evidence type="ECO:0000256" key="1">
    <source>
        <dbReference type="ARBA" id="ARBA00002901"/>
    </source>
</evidence>
<dbReference type="SUPFAM" id="SSF63867">
    <property type="entry name" value="MoeA C-terminal domain-like"/>
    <property type="match status" value="1"/>
</dbReference>
<dbReference type="Gene3D" id="2.170.190.11">
    <property type="entry name" value="Molybdopterin biosynthesis moea protein, domain 3"/>
    <property type="match status" value="1"/>
</dbReference>
<dbReference type="InterPro" id="IPR038987">
    <property type="entry name" value="MoeA-like"/>
</dbReference>
<dbReference type="InterPro" id="IPR001453">
    <property type="entry name" value="MoaB/Mog_dom"/>
</dbReference>
<dbReference type="InterPro" id="IPR008284">
    <property type="entry name" value="MoCF_biosynth_CS"/>
</dbReference>
<dbReference type="Gene3D" id="3.90.105.10">
    <property type="entry name" value="Molybdopterin biosynthesis moea protein, domain 2"/>
    <property type="match status" value="1"/>
</dbReference>
<keyword evidence="4 6" id="KW-0501">Molybdenum cofactor biosynthesis</keyword>
<evidence type="ECO:0000313" key="9">
    <source>
        <dbReference type="Proteomes" id="UP001500582"/>
    </source>
</evidence>
<name>A0ABP8G0N1_9SPHI</name>
<gene>
    <name evidence="8" type="ORF">GCM10023149_11280</name>
</gene>
<dbReference type="RefSeq" id="WP_345210033.1">
    <property type="nucleotide sequence ID" value="NZ_BAABFT010000002.1"/>
</dbReference>
<dbReference type="Pfam" id="PF03453">
    <property type="entry name" value="MoeA_N"/>
    <property type="match status" value="1"/>
</dbReference>
<dbReference type="Gene3D" id="2.40.340.10">
    <property type="entry name" value="MoeA, C-terminal, domain IV"/>
    <property type="match status" value="1"/>
</dbReference>
<feature type="domain" description="MoaB/Mog" evidence="7">
    <location>
        <begin position="176"/>
        <end position="314"/>
    </location>
</feature>
<keyword evidence="9" id="KW-1185">Reference proteome</keyword>
<dbReference type="SUPFAM" id="SSF63882">
    <property type="entry name" value="MoeA N-terminal region -like"/>
    <property type="match status" value="1"/>
</dbReference>
<proteinExistence type="inferred from homology"/>
<comment type="pathway">
    <text evidence="2 6">Cofactor biosynthesis; molybdopterin biosynthesis.</text>
</comment>
<evidence type="ECO:0000256" key="2">
    <source>
        <dbReference type="ARBA" id="ARBA00005046"/>
    </source>
</evidence>
<keyword evidence="6" id="KW-0479">Metal-binding</keyword>
<dbReference type="Gene3D" id="3.40.980.10">
    <property type="entry name" value="MoaB/Mog-like domain"/>
    <property type="match status" value="1"/>
</dbReference>
<dbReference type="InterPro" id="IPR036135">
    <property type="entry name" value="MoeA_linker/N_sf"/>
</dbReference>
<evidence type="ECO:0000256" key="3">
    <source>
        <dbReference type="ARBA" id="ARBA00010763"/>
    </source>
</evidence>
<evidence type="ECO:0000256" key="5">
    <source>
        <dbReference type="ARBA" id="ARBA00047317"/>
    </source>
</evidence>
<keyword evidence="6" id="KW-0500">Molybdenum</keyword>
<dbReference type="EC" id="2.10.1.1" evidence="6"/>
<accession>A0ABP8G0N1</accession>
<dbReference type="SUPFAM" id="SSF53218">
    <property type="entry name" value="Molybdenum cofactor biosynthesis proteins"/>
    <property type="match status" value="1"/>
</dbReference>
<dbReference type="PROSITE" id="PS01079">
    <property type="entry name" value="MOCF_BIOSYNTHESIS_2"/>
    <property type="match status" value="1"/>
</dbReference>
<dbReference type="InterPro" id="IPR005110">
    <property type="entry name" value="MoeA_linker/N"/>
</dbReference>
<sequence length="401" mass="44207">MITVAEAEEIIQDNKGDFGKEIVLFNQAAGRILAETIKTDRDLPPYNRITVDGIAVSYQAFASGIRSFRIKATQAAGDEPVDTEAPDECIEVMTGAALPATLDTVIRYEDIEIKDGIATILTDNITQGESIHYKGADRKEGDVVAIPGQVISPAVISLITSVGETEVRVKKTPRVVVISSGDELVPVDKTPTEYQVRQSNSFTVQAALKLQGVNADVLHVPDDVEKITGHLQQCLHAYDAIILTGGISMGKFDYIPQVLKNLEVEQLFHKVQQRPGKPFWFGRHEGGSFVFAFPGNPVAVFLCMQRYFLPWLHTSMDMPEKPPVYAMLDNDLEFKPDLQYFLQVKLLVNEQAQVTAIPLNGNGSGDFSNLADADAFMELPAEKTLFKKGEVYRVYLISSIT</sequence>
<comment type="function">
    <text evidence="1 6">Catalyzes the insertion of molybdate into adenylated molybdopterin with the concomitant release of AMP.</text>
</comment>
<dbReference type="CDD" id="cd00887">
    <property type="entry name" value="MoeA"/>
    <property type="match status" value="1"/>
</dbReference>
<dbReference type="EMBL" id="BAABFT010000002">
    <property type="protein sequence ID" value="GAA4314901.1"/>
    <property type="molecule type" value="Genomic_DNA"/>
</dbReference>
<keyword evidence="6" id="KW-0808">Transferase</keyword>
<dbReference type="InterPro" id="IPR005111">
    <property type="entry name" value="MoeA_C_domain_IV"/>
</dbReference>
<evidence type="ECO:0000259" key="7">
    <source>
        <dbReference type="SMART" id="SM00852"/>
    </source>
</evidence>
<dbReference type="InterPro" id="IPR036425">
    <property type="entry name" value="MoaB/Mog-like_dom_sf"/>
</dbReference>
<dbReference type="SMART" id="SM00852">
    <property type="entry name" value="MoCF_biosynth"/>
    <property type="match status" value="1"/>
</dbReference>
<evidence type="ECO:0000256" key="6">
    <source>
        <dbReference type="RuleBase" id="RU365090"/>
    </source>
</evidence>
<evidence type="ECO:0000313" key="8">
    <source>
        <dbReference type="EMBL" id="GAA4314901.1"/>
    </source>
</evidence>
<comment type="cofactor">
    <cofactor evidence="6">
        <name>Mg(2+)</name>
        <dbReference type="ChEBI" id="CHEBI:18420"/>
    </cofactor>
</comment>